<protein>
    <recommendedName>
        <fullName evidence="3">Glycerophosphodiester phosphodiesterase</fullName>
    </recommendedName>
</protein>
<dbReference type="Proteomes" id="UP000539538">
    <property type="component" value="Unassembled WGS sequence"/>
</dbReference>
<evidence type="ECO:0000313" key="1">
    <source>
        <dbReference type="EMBL" id="MBB4649452.1"/>
    </source>
</evidence>
<proteinExistence type="predicted"/>
<name>A0ABR6KYA6_9HYPH</name>
<sequence length="68" mass="7304">MRKRNIFLLLAVTATGAIYLNNTSLLSGRAAGKPVVLPHRGLSQEFDSAGLEHGTCTAERIRPASRKA</sequence>
<keyword evidence="2" id="KW-1185">Reference proteome</keyword>
<reference evidence="1 2" key="1">
    <citation type="submission" date="2020-08" db="EMBL/GenBank/DDBJ databases">
        <title>Genomic Encyclopedia of Type Strains, Phase IV (KMG-IV): sequencing the most valuable type-strain genomes for metagenomic binning, comparative biology and taxonomic classification.</title>
        <authorList>
            <person name="Goeker M."/>
        </authorList>
    </citation>
    <scope>NUCLEOTIDE SEQUENCE [LARGE SCALE GENOMIC DNA]</scope>
    <source>
        <strain evidence="1 2">DSM 7050</strain>
    </source>
</reference>
<dbReference type="EMBL" id="JACHOT010000001">
    <property type="protein sequence ID" value="MBB4649452.1"/>
    <property type="molecule type" value="Genomic_DNA"/>
</dbReference>
<evidence type="ECO:0000313" key="2">
    <source>
        <dbReference type="Proteomes" id="UP000539538"/>
    </source>
</evidence>
<gene>
    <name evidence="1" type="ORF">GGQ99_001174</name>
</gene>
<organism evidence="1 2">
    <name type="scientific">Aminobacter niigataensis</name>
    <dbReference type="NCBI Taxonomy" id="83265"/>
    <lineage>
        <taxon>Bacteria</taxon>
        <taxon>Pseudomonadati</taxon>
        <taxon>Pseudomonadota</taxon>
        <taxon>Alphaproteobacteria</taxon>
        <taxon>Hyphomicrobiales</taxon>
        <taxon>Phyllobacteriaceae</taxon>
        <taxon>Aminobacter</taxon>
    </lineage>
</organism>
<accession>A0ABR6KYA6</accession>
<comment type="caution">
    <text evidence="1">The sequence shown here is derived from an EMBL/GenBank/DDBJ whole genome shotgun (WGS) entry which is preliminary data.</text>
</comment>
<evidence type="ECO:0008006" key="3">
    <source>
        <dbReference type="Google" id="ProtNLM"/>
    </source>
</evidence>